<keyword evidence="1" id="KW-1133">Transmembrane helix</keyword>
<keyword evidence="3" id="KW-1185">Reference proteome</keyword>
<dbReference type="STRING" id="1384057.CD33_06160"/>
<feature type="transmembrane region" description="Helical" evidence="1">
    <location>
        <begin position="12"/>
        <end position="31"/>
    </location>
</feature>
<keyword evidence="1" id="KW-0812">Transmembrane</keyword>
<feature type="transmembrane region" description="Helical" evidence="1">
    <location>
        <begin position="135"/>
        <end position="156"/>
    </location>
</feature>
<proteinExistence type="predicted"/>
<dbReference type="eggNOG" id="ENOG5032RFS">
    <property type="taxonomic scope" value="Bacteria"/>
</dbReference>
<sequence>MKEENEWVAFKENFIFLTLFLHVVIGFFSSFMPEENVIKWLIINMSIAILAAVMNYIIWIYQKHDSKRYFSLHSFVMVIVLIVYLMSPIFKGLYPTLFFWVILIITIGFFIFLLGRRDAITKALVNPREMRFKMFLYIFIGILLIIGGLLWAYMLAFETGPFMGVALALYFIGLLLMLVLPAFLTTPERAKQLEEMEK</sequence>
<feature type="transmembrane region" description="Helical" evidence="1">
    <location>
        <begin position="70"/>
        <end position="87"/>
    </location>
</feature>
<dbReference type="Proteomes" id="UP000030408">
    <property type="component" value="Unassembled WGS sequence"/>
</dbReference>
<dbReference type="AlphaFoldDB" id="A0A0A3HV30"/>
<evidence type="ECO:0000256" key="1">
    <source>
        <dbReference type="SAM" id="Phobius"/>
    </source>
</evidence>
<dbReference type="RefSeq" id="WP_036199009.1">
    <property type="nucleotide sequence ID" value="NZ_AVCY01000011.1"/>
</dbReference>
<feature type="transmembrane region" description="Helical" evidence="1">
    <location>
        <begin position="162"/>
        <end position="184"/>
    </location>
</feature>
<name>A0A0A3HV30_9BACL</name>
<gene>
    <name evidence="2" type="ORF">CD33_06160</name>
</gene>
<evidence type="ECO:0000313" key="2">
    <source>
        <dbReference type="EMBL" id="KGR76451.1"/>
    </source>
</evidence>
<protein>
    <submittedName>
        <fullName evidence="2">Uncharacterized protein</fullName>
    </submittedName>
</protein>
<dbReference type="EMBL" id="JPVO01000045">
    <property type="protein sequence ID" value="KGR76451.1"/>
    <property type="molecule type" value="Genomic_DNA"/>
</dbReference>
<reference evidence="2 3" key="1">
    <citation type="submission" date="2014-02" db="EMBL/GenBank/DDBJ databases">
        <title>Draft genome sequence of Lysinibacillus sinduriensis JCM 15800.</title>
        <authorList>
            <person name="Zhang F."/>
            <person name="Wang G."/>
            <person name="Zhang L."/>
        </authorList>
    </citation>
    <scope>NUCLEOTIDE SEQUENCE [LARGE SCALE GENOMIC DNA]</scope>
    <source>
        <strain evidence="2 3">JCM 15800</strain>
    </source>
</reference>
<keyword evidence="1" id="KW-0472">Membrane</keyword>
<organism evidence="2 3">
    <name type="scientific">Ureibacillus sinduriensis BLB-1 = JCM 15800</name>
    <dbReference type="NCBI Taxonomy" id="1384057"/>
    <lineage>
        <taxon>Bacteria</taxon>
        <taxon>Bacillati</taxon>
        <taxon>Bacillota</taxon>
        <taxon>Bacilli</taxon>
        <taxon>Bacillales</taxon>
        <taxon>Caryophanaceae</taxon>
        <taxon>Ureibacillus</taxon>
    </lineage>
</organism>
<dbReference type="OrthoDB" id="2734624at2"/>
<feature type="transmembrane region" description="Helical" evidence="1">
    <location>
        <begin position="37"/>
        <end position="58"/>
    </location>
</feature>
<feature type="transmembrane region" description="Helical" evidence="1">
    <location>
        <begin position="93"/>
        <end position="114"/>
    </location>
</feature>
<evidence type="ECO:0000313" key="3">
    <source>
        <dbReference type="Proteomes" id="UP000030408"/>
    </source>
</evidence>
<accession>A0A0A3HV30</accession>
<comment type="caution">
    <text evidence="2">The sequence shown here is derived from an EMBL/GenBank/DDBJ whole genome shotgun (WGS) entry which is preliminary data.</text>
</comment>